<sequence length="546" mass="60346">MKASDLFVKALEAEGVEYVFGIPGEENLDLLESLRESSIKLVLTRHEQGAGFMAATYGRLTGKVGVCLSTLGPGATNLVTPAAYAQLGAMPMLMITGQKPIKTSKQGRFQVIDIVDMMRPITKFTNQVVSGDRIPSTVREAFRLASEERPGAVHIELPEDIAAEQTSAPLLKPSVARRPIAEYKAISSAISMIENAQSPLLLIGAGANRKLTAKMLREFVDKTCIPFVTTQMGKGVLNESDSRFAGNTALSDGDFVHRAIERADLIINVGHDVVEKPPFFMHHNDKKVIHVNFDSAAVDPVYFPQLEVVGDIANSIWQIKEGITPQDSWKLDFYKDVHQAYVEHRAEAEDDNRFPILPERLVRDIRKVMPDNGIVTLDNGIYKIWFARNYPAYHPNTLLLDNALASMGAGLPSAIAAKLVNPDAPVLSVCGDGGFMMNSQEIETAVRLKLDLVVIILRDDAYGMIKWKQANMQFDEFGLDYGNPNFVKYAQSYGAQGWRVDDTDVLIHMVDKCLNTKGVHIIDCPVDYSMNDKTLNHTIKELSAKL</sequence>
<dbReference type="InterPro" id="IPR000399">
    <property type="entry name" value="TPP-bd_CS"/>
</dbReference>
<dbReference type="PROSITE" id="PS00187">
    <property type="entry name" value="TPP_ENZYMES"/>
    <property type="match status" value="1"/>
</dbReference>
<evidence type="ECO:0000256" key="3">
    <source>
        <dbReference type="RuleBase" id="RU362132"/>
    </source>
</evidence>
<feature type="domain" description="Thiamine pyrophosphate enzyme N-terminal TPP-binding" evidence="6">
    <location>
        <begin position="1"/>
        <end position="116"/>
    </location>
</feature>
<feature type="domain" description="Thiamine pyrophosphate enzyme TPP-binding" evidence="5">
    <location>
        <begin position="378"/>
        <end position="524"/>
    </location>
</feature>
<dbReference type="RefSeq" id="WP_105932653.1">
    <property type="nucleotide sequence ID" value="NZ_BTGH01000018.1"/>
</dbReference>
<evidence type="ECO:0000259" key="5">
    <source>
        <dbReference type="Pfam" id="PF02775"/>
    </source>
</evidence>
<dbReference type="InterPro" id="IPR012001">
    <property type="entry name" value="Thiamin_PyroP_enz_TPP-bd_dom"/>
</dbReference>
<dbReference type="CDD" id="cd07035">
    <property type="entry name" value="TPP_PYR_POX_like"/>
    <property type="match status" value="1"/>
</dbReference>
<name>A0ABX5CJ94_9ALTE</name>
<dbReference type="InterPro" id="IPR045229">
    <property type="entry name" value="TPP_enz"/>
</dbReference>
<accession>A0ABX5CJ94</accession>
<dbReference type="CDD" id="cd02010">
    <property type="entry name" value="TPP_ALS"/>
    <property type="match status" value="1"/>
</dbReference>
<dbReference type="PANTHER" id="PTHR18968">
    <property type="entry name" value="THIAMINE PYROPHOSPHATE ENZYMES"/>
    <property type="match status" value="1"/>
</dbReference>
<reference evidence="8" key="1">
    <citation type="journal article" date="2020" name="Int. J. Syst. Evol. Microbiol.">
        <title>Alteromonas alba sp. nov., a marine bacterium isolated from the seawater of the West Pacific Ocean.</title>
        <authorList>
            <person name="Sun C."/>
            <person name="Wu Y.-H."/>
            <person name="Xamxidin M."/>
            <person name="Cheng H."/>
            <person name="Xu X.-W."/>
        </authorList>
    </citation>
    <scope>NUCLEOTIDE SEQUENCE [LARGE SCALE GENOMIC DNA]</scope>
    <source>
        <strain evidence="8">9a2</strain>
    </source>
</reference>
<dbReference type="Gene3D" id="3.40.50.1220">
    <property type="entry name" value="TPP-binding domain"/>
    <property type="match status" value="1"/>
</dbReference>
<dbReference type="SUPFAM" id="SSF52518">
    <property type="entry name" value="Thiamin diphosphate-binding fold (THDP-binding)"/>
    <property type="match status" value="2"/>
</dbReference>
<dbReference type="Pfam" id="PF02775">
    <property type="entry name" value="TPP_enzyme_C"/>
    <property type="match status" value="1"/>
</dbReference>
<keyword evidence="2 3" id="KW-0786">Thiamine pyrophosphate</keyword>
<dbReference type="NCBIfam" id="NF006187">
    <property type="entry name" value="PRK08322.1"/>
    <property type="match status" value="1"/>
</dbReference>
<feature type="domain" description="Thiamine pyrophosphate enzyme central" evidence="4">
    <location>
        <begin position="186"/>
        <end position="318"/>
    </location>
</feature>
<keyword evidence="8" id="KW-1185">Reference proteome</keyword>
<dbReference type="Proteomes" id="UP000239539">
    <property type="component" value="Unassembled WGS sequence"/>
</dbReference>
<dbReference type="InterPro" id="IPR012000">
    <property type="entry name" value="Thiamin_PyroP_enz_cen_dom"/>
</dbReference>
<dbReference type="InterPro" id="IPR029035">
    <property type="entry name" value="DHS-like_NAD/FAD-binding_dom"/>
</dbReference>
<dbReference type="EMBL" id="PVNO01000031">
    <property type="protein sequence ID" value="PRO67642.1"/>
    <property type="molecule type" value="Genomic_DNA"/>
</dbReference>
<dbReference type="Pfam" id="PF02776">
    <property type="entry name" value="TPP_enzyme_N"/>
    <property type="match status" value="1"/>
</dbReference>
<protein>
    <submittedName>
        <fullName evidence="7">Acetolactate synthase large subunit</fullName>
    </submittedName>
</protein>
<dbReference type="Gene3D" id="3.40.50.970">
    <property type="match status" value="2"/>
</dbReference>
<dbReference type="Pfam" id="PF00205">
    <property type="entry name" value="TPP_enzyme_M"/>
    <property type="match status" value="1"/>
</dbReference>
<dbReference type="PANTHER" id="PTHR18968:SF129">
    <property type="entry name" value="ACETOLACTATE SYNTHASE"/>
    <property type="match status" value="1"/>
</dbReference>
<comment type="caution">
    <text evidence="7">The sequence shown here is derived from an EMBL/GenBank/DDBJ whole genome shotgun (WGS) entry which is preliminary data.</text>
</comment>
<evidence type="ECO:0000256" key="2">
    <source>
        <dbReference type="ARBA" id="ARBA00023052"/>
    </source>
</evidence>
<evidence type="ECO:0000313" key="8">
    <source>
        <dbReference type="Proteomes" id="UP000239539"/>
    </source>
</evidence>
<dbReference type="SUPFAM" id="SSF52467">
    <property type="entry name" value="DHS-like NAD/FAD-binding domain"/>
    <property type="match status" value="1"/>
</dbReference>
<organism evidence="7 8">
    <name type="scientific">Alteromonas gracilis</name>
    <dbReference type="NCBI Taxonomy" id="1479524"/>
    <lineage>
        <taxon>Bacteria</taxon>
        <taxon>Pseudomonadati</taxon>
        <taxon>Pseudomonadota</taxon>
        <taxon>Gammaproteobacteria</taxon>
        <taxon>Alteromonadales</taxon>
        <taxon>Alteromonadaceae</taxon>
        <taxon>Alteromonas/Salinimonas group</taxon>
        <taxon>Alteromonas</taxon>
    </lineage>
</organism>
<evidence type="ECO:0000259" key="6">
    <source>
        <dbReference type="Pfam" id="PF02776"/>
    </source>
</evidence>
<comment type="similarity">
    <text evidence="1 3">Belongs to the TPP enzyme family.</text>
</comment>
<gene>
    <name evidence="7" type="ORF">C6Y39_18380</name>
</gene>
<dbReference type="InterPro" id="IPR029061">
    <property type="entry name" value="THDP-binding"/>
</dbReference>
<evidence type="ECO:0000259" key="4">
    <source>
        <dbReference type="Pfam" id="PF00205"/>
    </source>
</evidence>
<proteinExistence type="inferred from homology"/>
<evidence type="ECO:0000313" key="7">
    <source>
        <dbReference type="EMBL" id="PRO67642.1"/>
    </source>
</evidence>
<evidence type="ECO:0000256" key="1">
    <source>
        <dbReference type="ARBA" id="ARBA00007812"/>
    </source>
</evidence>
<dbReference type="InterPro" id="IPR011766">
    <property type="entry name" value="TPP_enzyme_TPP-bd"/>
</dbReference>